<protein>
    <submittedName>
        <fullName evidence="2">Uncharacterized protein</fullName>
    </submittedName>
</protein>
<dbReference type="GeneID" id="18504233"/>
<dbReference type="GeneID" id="18504234"/>
<gene>
    <name evidence="1" type="ORF">Presley_1</name>
    <name evidence="2" type="ORF">Presley_95</name>
</gene>
<dbReference type="EMBL" id="KF669658">
    <property type="protein sequence ID" value="AGY48068.1"/>
    <property type="molecule type" value="Genomic_DNA"/>
</dbReference>
<proteinExistence type="predicted"/>
<sequence length="93" mass="9940">MTKATQTTATTQAQPIQPKRAGLGDAFGMLMQTTVSSLSMVNNLAMAGENITGVLADKSENFREQQTIADTMKHNQLMAKLNEQAAALGIDLD</sequence>
<accession>U5PZT5</accession>
<dbReference type="RefSeq" id="YP_009007663.1">
    <property type="nucleotide sequence ID" value="NC_023581.1"/>
</dbReference>
<name>U5PZT5_9CAUD</name>
<dbReference type="KEGG" id="vg:18504233"/>
<evidence type="ECO:0000313" key="1">
    <source>
        <dbReference type="EMBL" id="AGY48068.1"/>
    </source>
</evidence>
<evidence type="ECO:0000313" key="3">
    <source>
        <dbReference type="Proteomes" id="UP000017656"/>
    </source>
</evidence>
<dbReference type="KEGG" id="vg:18504234"/>
<organism evidence="2 3">
    <name type="scientific">Acinetobacter phage Presley</name>
    <dbReference type="NCBI Taxonomy" id="1406780"/>
    <lineage>
        <taxon>Viruses</taxon>
        <taxon>Duplodnaviria</taxon>
        <taxon>Heunggongvirae</taxon>
        <taxon>Uroviricota</taxon>
        <taxon>Caudoviricetes</taxon>
        <taxon>Schitoviridae</taxon>
        <taxon>Presleyvirus</taxon>
        <taxon>Presleyvirus presley</taxon>
    </lineage>
</organism>
<dbReference type="EMBL" id="KF669658">
    <property type="protein sequence ID" value="AGY48162.1"/>
    <property type="molecule type" value="Genomic_DNA"/>
</dbReference>
<dbReference type="RefSeq" id="YP_009007569.1">
    <property type="nucleotide sequence ID" value="NC_023581.1"/>
</dbReference>
<evidence type="ECO:0000313" key="2">
    <source>
        <dbReference type="EMBL" id="AGY48162.1"/>
    </source>
</evidence>
<reference evidence="2 3" key="1">
    <citation type="journal article" date="2013" name="Genome Announc.">
        <title>Complete Genome of Acinetobacter baumannii N4-Like Podophage Presley.</title>
        <authorList>
            <person name="Farmer N.G."/>
            <person name="Wood T.L."/>
            <person name="Chamakura K.R."/>
            <person name="Kuty Everett G.F."/>
        </authorList>
    </citation>
    <scope>NUCLEOTIDE SEQUENCE [LARGE SCALE GENOMIC DNA]</scope>
</reference>
<dbReference type="Proteomes" id="UP000017656">
    <property type="component" value="Segment"/>
</dbReference>
<keyword evidence="3" id="KW-1185">Reference proteome</keyword>